<protein>
    <submittedName>
        <fullName evidence="2">Uncharacterized protein</fullName>
    </submittedName>
</protein>
<dbReference type="EMBL" id="JARQZJ010000035">
    <property type="protein sequence ID" value="KAK9876019.1"/>
    <property type="molecule type" value="Genomic_DNA"/>
</dbReference>
<proteinExistence type="predicted"/>
<dbReference type="Proteomes" id="UP001431783">
    <property type="component" value="Unassembled WGS sequence"/>
</dbReference>
<name>A0AAW1TZD9_9CUCU</name>
<keyword evidence="3" id="KW-1185">Reference proteome</keyword>
<feature type="compositionally biased region" description="Polar residues" evidence="1">
    <location>
        <begin position="41"/>
        <end position="55"/>
    </location>
</feature>
<organism evidence="2 3">
    <name type="scientific">Henosepilachna vigintioctopunctata</name>
    <dbReference type="NCBI Taxonomy" id="420089"/>
    <lineage>
        <taxon>Eukaryota</taxon>
        <taxon>Metazoa</taxon>
        <taxon>Ecdysozoa</taxon>
        <taxon>Arthropoda</taxon>
        <taxon>Hexapoda</taxon>
        <taxon>Insecta</taxon>
        <taxon>Pterygota</taxon>
        <taxon>Neoptera</taxon>
        <taxon>Endopterygota</taxon>
        <taxon>Coleoptera</taxon>
        <taxon>Polyphaga</taxon>
        <taxon>Cucujiformia</taxon>
        <taxon>Coccinelloidea</taxon>
        <taxon>Coccinellidae</taxon>
        <taxon>Epilachninae</taxon>
        <taxon>Epilachnini</taxon>
        <taxon>Henosepilachna</taxon>
    </lineage>
</organism>
<sequence>MRAGKEPNIGHCYQLLQAMSKEEPFQASSSSVQSETDDQPGPSNIQILPQNNVQPEPVIITTSTSVQISEQPQQSAIDQGDVSQAATLTINSRQELQTTTEKTNASAV</sequence>
<feature type="region of interest" description="Disordered" evidence="1">
    <location>
        <begin position="20"/>
        <end position="55"/>
    </location>
</feature>
<gene>
    <name evidence="2" type="ORF">WA026_011135</name>
</gene>
<evidence type="ECO:0000313" key="2">
    <source>
        <dbReference type="EMBL" id="KAK9876019.1"/>
    </source>
</evidence>
<accession>A0AAW1TZD9</accession>
<dbReference type="AlphaFoldDB" id="A0AAW1TZD9"/>
<evidence type="ECO:0000313" key="3">
    <source>
        <dbReference type="Proteomes" id="UP001431783"/>
    </source>
</evidence>
<evidence type="ECO:0000256" key="1">
    <source>
        <dbReference type="SAM" id="MobiDB-lite"/>
    </source>
</evidence>
<reference evidence="2 3" key="1">
    <citation type="submission" date="2023-03" db="EMBL/GenBank/DDBJ databases">
        <title>Genome insight into feeding habits of ladybird beetles.</title>
        <authorList>
            <person name="Li H.-S."/>
            <person name="Huang Y.-H."/>
            <person name="Pang H."/>
        </authorList>
    </citation>
    <scope>NUCLEOTIDE SEQUENCE [LARGE SCALE GENOMIC DNA]</scope>
    <source>
        <strain evidence="2">SYSU_2023b</strain>
        <tissue evidence="2">Whole body</tissue>
    </source>
</reference>
<comment type="caution">
    <text evidence="2">The sequence shown here is derived from an EMBL/GenBank/DDBJ whole genome shotgun (WGS) entry which is preliminary data.</text>
</comment>